<proteinExistence type="predicted"/>
<reference evidence="2" key="1">
    <citation type="submission" date="2017-11" db="EMBL/GenBank/DDBJ databases">
        <authorList>
            <person name="Blom J."/>
        </authorList>
    </citation>
    <scope>NUCLEOTIDE SEQUENCE [LARGE SCALE GENOMIC DNA]</scope>
</reference>
<organism evidence="1 2">
    <name type="scientific">Pseudomonas cerasi</name>
    <dbReference type="NCBI Taxonomy" id="1583341"/>
    <lineage>
        <taxon>Bacteria</taxon>
        <taxon>Pseudomonadati</taxon>
        <taxon>Pseudomonadota</taxon>
        <taxon>Gammaproteobacteria</taxon>
        <taxon>Pseudomonadales</taxon>
        <taxon>Pseudomonadaceae</taxon>
        <taxon>Pseudomonas</taxon>
    </lineage>
</organism>
<sequence length="55" mass="6333">MNLIDRLRQKHVSDAIPSCCVHLRAYLKYALIRQCDAHWRLYVLTKPGPGIRGGE</sequence>
<keyword evidence="2" id="KW-1185">Reference proteome</keyword>
<evidence type="ECO:0000313" key="2">
    <source>
        <dbReference type="Proteomes" id="UP000239025"/>
    </source>
</evidence>
<dbReference type="EMBL" id="LT963395">
    <property type="protein sequence ID" value="SOS14567.1"/>
    <property type="molecule type" value="Genomic_DNA"/>
</dbReference>
<accession>A0A193SIM2</accession>
<gene>
    <name evidence="1" type="ORF">PL963_00326</name>
</gene>
<dbReference type="RefSeq" id="WP_167355211.1">
    <property type="nucleotide sequence ID" value="NZ_LT222319.1"/>
</dbReference>
<dbReference type="Proteomes" id="UP000239025">
    <property type="component" value="Chromosome 1"/>
</dbReference>
<name>A0A193SIM2_9PSED</name>
<dbReference type="AlphaFoldDB" id="A0A193SIM2"/>
<protein>
    <submittedName>
        <fullName evidence="1">Uncharacterized protein</fullName>
    </submittedName>
</protein>
<evidence type="ECO:0000313" key="1">
    <source>
        <dbReference type="EMBL" id="SOS14567.1"/>
    </source>
</evidence>